<dbReference type="EMBL" id="BGPR01010266">
    <property type="protein sequence ID" value="GBN45208.1"/>
    <property type="molecule type" value="Genomic_DNA"/>
</dbReference>
<gene>
    <name evidence="1" type="ORF">AVEN_186086-2_1</name>
</gene>
<comment type="caution">
    <text evidence="1">The sequence shown here is derived from an EMBL/GenBank/DDBJ whole genome shotgun (WGS) entry which is preliminary data.</text>
</comment>
<dbReference type="AlphaFoldDB" id="A0A4Y2P027"/>
<name>A0A4Y2P027_ARAVE</name>
<evidence type="ECO:0000313" key="2">
    <source>
        <dbReference type="Proteomes" id="UP000499080"/>
    </source>
</evidence>
<dbReference type="Proteomes" id="UP000499080">
    <property type="component" value="Unassembled WGS sequence"/>
</dbReference>
<reference evidence="1 2" key="1">
    <citation type="journal article" date="2019" name="Sci. Rep.">
        <title>Orb-weaving spider Araneus ventricosus genome elucidates the spidroin gene catalogue.</title>
        <authorList>
            <person name="Kono N."/>
            <person name="Nakamura H."/>
            <person name="Ohtoshi R."/>
            <person name="Moran D.A.P."/>
            <person name="Shinohara A."/>
            <person name="Yoshida Y."/>
            <person name="Fujiwara M."/>
            <person name="Mori M."/>
            <person name="Tomita M."/>
            <person name="Arakawa K."/>
        </authorList>
    </citation>
    <scope>NUCLEOTIDE SEQUENCE [LARGE SCALE GENOMIC DNA]</scope>
</reference>
<sequence length="92" mass="10619">SLFIYYLNTPLSELGTKSFDDREHFSSVTTHWRQPPCKMGLLLVSDTYRVIRIAVEMKEVQRTVYPCLLIVEGSRQLSGENFTQCYNINVGN</sequence>
<protein>
    <submittedName>
        <fullName evidence="1">Uncharacterized protein</fullName>
    </submittedName>
</protein>
<proteinExistence type="predicted"/>
<feature type="non-terminal residue" evidence="1">
    <location>
        <position position="1"/>
    </location>
</feature>
<keyword evidence="2" id="KW-1185">Reference proteome</keyword>
<accession>A0A4Y2P027</accession>
<organism evidence="1 2">
    <name type="scientific">Araneus ventricosus</name>
    <name type="common">Orbweaver spider</name>
    <name type="synonym">Epeira ventricosa</name>
    <dbReference type="NCBI Taxonomy" id="182803"/>
    <lineage>
        <taxon>Eukaryota</taxon>
        <taxon>Metazoa</taxon>
        <taxon>Ecdysozoa</taxon>
        <taxon>Arthropoda</taxon>
        <taxon>Chelicerata</taxon>
        <taxon>Arachnida</taxon>
        <taxon>Araneae</taxon>
        <taxon>Araneomorphae</taxon>
        <taxon>Entelegynae</taxon>
        <taxon>Araneoidea</taxon>
        <taxon>Araneidae</taxon>
        <taxon>Araneus</taxon>
    </lineage>
</organism>
<evidence type="ECO:0000313" key="1">
    <source>
        <dbReference type="EMBL" id="GBN45208.1"/>
    </source>
</evidence>